<organism evidence="1 2">
    <name type="scientific">Smallanthus sonchifolius</name>
    <dbReference type="NCBI Taxonomy" id="185202"/>
    <lineage>
        <taxon>Eukaryota</taxon>
        <taxon>Viridiplantae</taxon>
        <taxon>Streptophyta</taxon>
        <taxon>Embryophyta</taxon>
        <taxon>Tracheophyta</taxon>
        <taxon>Spermatophyta</taxon>
        <taxon>Magnoliopsida</taxon>
        <taxon>eudicotyledons</taxon>
        <taxon>Gunneridae</taxon>
        <taxon>Pentapetalae</taxon>
        <taxon>asterids</taxon>
        <taxon>campanulids</taxon>
        <taxon>Asterales</taxon>
        <taxon>Asteraceae</taxon>
        <taxon>Asteroideae</taxon>
        <taxon>Heliantheae alliance</taxon>
        <taxon>Millerieae</taxon>
        <taxon>Smallanthus</taxon>
    </lineage>
</organism>
<reference evidence="2" key="1">
    <citation type="journal article" date="2022" name="Mol. Ecol. Resour.">
        <title>The genomes of chicory, endive, great burdock and yacon provide insights into Asteraceae palaeo-polyploidization history and plant inulin production.</title>
        <authorList>
            <person name="Fan W."/>
            <person name="Wang S."/>
            <person name="Wang H."/>
            <person name="Wang A."/>
            <person name="Jiang F."/>
            <person name="Liu H."/>
            <person name="Zhao H."/>
            <person name="Xu D."/>
            <person name="Zhang Y."/>
        </authorList>
    </citation>
    <scope>NUCLEOTIDE SEQUENCE [LARGE SCALE GENOMIC DNA]</scope>
    <source>
        <strain evidence="2">cv. Yunnan</strain>
    </source>
</reference>
<proteinExistence type="predicted"/>
<comment type="caution">
    <text evidence="1">The sequence shown here is derived from an EMBL/GenBank/DDBJ whole genome shotgun (WGS) entry which is preliminary data.</text>
</comment>
<reference evidence="1 2" key="2">
    <citation type="journal article" date="2022" name="Mol. Ecol. Resour.">
        <title>The genomes of chicory, endive, great burdock and yacon provide insights into Asteraceae paleo-polyploidization history and plant inulin production.</title>
        <authorList>
            <person name="Fan W."/>
            <person name="Wang S."/>
            <person name="Wang H."/>
            <person name="Wang A."/>
            <person name="Jiang F."/>
            <person name="Liu H."/>
            <person name="Zhao H."/>
            <person name="Xu D."/>
            <person name="Zhang Y."/>
        </authorList>
    </citation>
    <scope>NUCLEOTIDE SEQUENCE [LARGE SCALE GENOMIC DNA]</scope>
    <source>
        <strain evidence="2">cv. Yunnan</strain>
        <tissue evidence="1">Leaves</tissue>
    </source>
</reference>
<keyword evidence="2" id="KW-1185">Reference proteome</keyword>
<gene>
    <name evidence="1" type="ORF">L1987_15170</name>
</gene>
<evidence type="ECO:0000313" key="2">
    <source>
        <dbReference type="Proteomes" id="UP001056120"/>
    </source>
</evidence>
<sequence>MPEILRESGSGKDVPFRENEQDKDVQAITNMLNDSFYEDSDLENADRLECLSNLDELLDDEDVLSNVEEGEIVEVEIEKDDVDITYEGCGGLIITLDFVQDNVVHEISSDDITKSVDKEPELTKPDTPCIVNVEPLLYKDTEMTKEKWLEVVKN</sequence>
<dbReference type="Proteomes" id="UP001056120">
    <property type="component" value="Linkage Group LG05"/>
</dbReference>
<dbReference type="EMBL" id="CM042022">
    <property type="protein sequence ID" value="KAI3815499.1"/>
    <property type="molecule type" value="Genomic_DNA"/>
</dbReference>
<evidence type="ECO:0000313" key="1">
    <source>
        <dbReference type="EMBL" id="KAI3815499.1"/>
    </source>
</evidence>
<name>A0ACB9J4Q8_9ASTR</name>
<protein>
    <submittedName>
        <fullName evidence="1">Uncharacterized protein</fullName>
    </submittedName>
</protein>
<accession>A0ACB9J4Q8</accession>